<feature type="compositionally biased region" description="Basic and acidic residues" evidence="2">
    <location>
        <begin position="534"/>
        <end position="546"/>
    </location>
</feature>
<dbReference type="GO" id="GO:0005085">
    <property type="term" value="F:guanyl-nucleotide exchange factor activity"/>
    <property type="evidence" value="ECO:0007669"/>
    <property type="project" value="UniProtKB-KW"/>
</dbReference>
<protein>
    <recommendedName>
        <fullName evidence="3">Ras-GEF domain-containing protein</fullName>
    </recommendedName>
</protein>
<dbReference type="EMBL" id="KV440974">
    <property type="protein sequence ID" value="OAD77330.1"/>
    <property type="molecule type" value="Genomic_DNA"/>
</dbReference>
<feature type="region of interest" description="Disordered" evidence="2">
    <location>
        <begin position="495"/>
        <end position="617"/>
    </location>
</feature>
<dbReference type="STRING" id="763407.A0A163E8J9"/>
<dbReference type="Pfam" id="PF00617">
    <property type="entry name" value="RasGEF"/>
    <property type="match status" value="1"/>
</dbReference>
<dbReference type="GO" id="GO:0007264">
    <property type="term" value="P:small GTPase-mediated signal transduction"/>
    <property type="evidence" value="ECO:0007669"/>
    <property type="project" value="InterPro"/>
</dbReference>
<dbReference type="PROSITE" id="PS50009">
    <property type="entry name" value="RASGEF_CAT"/>
    <property type="match status" value="1"/>
</dbReference>
<dbReference type="OrthoDB" id="10254377at2759"/>
<dbReference type="Gene3D" id="1.10.840.10">
    <property type="entry name" value="Ras guanine-nucleotide exchange factors catalytic domain"/>
    <property type="match status" value="1"/>
</dbReference>
<accession>A0A163E8J9</accession>
<dbReference type="AlphaFoldDB" id="A0A163E8J9"/>
<keyword evidence="5" id="KW-1185">Reference proteome</keyword>
<sequence>MSSSLPSIPVSPFIKALLQCASTLAQATKDLSEASARPPTTIKAKGELTQLSQLVQSQRNWIDDWTMQMHSVQGVMPSHWDADIMARQIASIDSQLFDLVVLDQTSLLHIETRQSKWKPVLDFHRYLSHSFSHQLIYFSGNPTESDPETHLVAYLVRVAYLLLNTYRDFSGFAAIVYALQSPAVRRLHSLWKSCPSLSLASIDEYLSVLSPENTYEAYHKMLHNTLVPYYTRDQTTTKRVAVPWVEAHVGRIALNQRQGDRKNVNRQMSITLGILELCQRNTSTQPAAWIEEALNFSGTLISPPPLPPPSKGSSSSYRPFLDNALANIPALDLRFILPENSLVYHWIVSRVYMSDEQLMEESFAAERPVSAPIMIQSAEEILEELGLEEMEVDADVDNQETEEVRREEIFDEEVLEEDEVQYEAQQQEEVIEGDEGLFNDYVPLSVIAEQEEEYEDDVVMVAGGSSVDQTIHAQQFTDSTVGKSLPIVYQENSAPQVIDETQPHTDMGTAATTSVNNDIPKSADTKSETQIAETVKEHQDDDKNKEEEEEEEEWRGYPVSTENDDEESEKWEGYIGSLSNTNLPNTSEDKEDVWTGYREPSDPSSRRESSLSEASAEWKGYCATSEEAKWEAEARLKVEEKDWQGYTLETLPDSDMEGSLCLDSQDQRHMVRQSSDQDHGYTSLQNTQLKTIGKAAARKIQQGPPVNHTIPAFSP</sequence>
<dbReference type="Proteomes" id="UP000077315">
    <property type="component" value="Unassembled WGS sequence"/>
</dbReference>
<evidence type="ECO:0000313" key="5">
    <source>
        <dbReference type="Proteomes" id="UP000077315"/>
    </source>
</evidence>
<dbReference type="SMART" id="SM00147">
    <property type="entry name" value="RasGEF"/>
    <property type="match status" value="1"/>
</dbReference>
<gene>
    <name evidence="4" type="ORF">PHYBLDRAFT_76342</name>
</gene>
<proteinExistence type="predicted"/>
<dbReference type="GeneID" id="29004050"/>
<evidence type="ECO:0000259" key="3">
    <source>
        <dbReference type="PROSITE" id="PS50009"/>
    </source>
</evidence>
<dbReference type="SUPFAM" id="SSF48366">
    <property type="entry name" value="Ras GEF"/>
    <property type="match status" value="1"/>
</dbReference>
<organism evidence="4 5">
    <name type="scientific">Phycomyces blakesleeanus (strain ATCC 8743b / DSM 1359 / FGSC 10004 / NBRC 33097 / NRRL 1555)</name>
    <dbReference type="NCBI Taxonomy" id="763407"/>
    <lineage>
        <taxon>Eukaryota</taxon>
        <taxon>Fungi</taxon>
        <taxon>Fungi incertae sedis</taxon>
        <taxon>Mucoromycota</taxon>
        <taxon>Mucoromycotina</taxon>
        <taxon>Mucoromycetes</taxon>
        <taxon>Mucorales</taxon>
        <taxon>Phycomycetaceae</taxon>
        <taxon>Phycomyces</taxon>
    </lineage>
</organism>
<dbReference type="InterPro" id="IPR001895">
    <property type="entry name" value="RASGEF_cat_dom"/>
</dbReference>
<dbReference type="InterPro" id="IPR036964">
    <property type="entry name" value="RASGEF_cat_dom_sf"/>
</dbReference>
<feature type="domain" description="Ras-GEF" evidence="3">
    <location>
        <begin position="81"/>
        <end position="330"/>
    </location>
</feature>
<feature type="compositionally biased region" description="Polar residues" evidence="2">
    <location>
        <begin position="510"/>
        <end position="519"/>
    </location>
</feature>
<keyword evidence="1" id="KW-0344">Guanine-nucleotide releasing factor</keyword>
<dbReference type="InterPro" id="IPR023578">
    <property type="entry name" value="Ras_GEF_dom_sf"/>
</dbReference>
<dbReference type="InParanoid" id="A0A163E8J9"/>
<evidence type="ECO:0000256" key="1">
    <source>
        <dbReference type="PROSITE-ProRule" id="PRU00168"/>
    </source>
</evidence>
<feature type="compositionally biased region" description="Basic and acidic residues" evidence="2">
    <location>
        <begin position="599"/>
        <end position="610"/>
    </location>
</feature>
<dbReference type="RefSeq" id="XP_018295370.1">
    <property type="nucleotide sequence ID" value="XM_018443144.1"/>
</dbReference>
<dbReference type="VEuPathDB" id="FungiDB:PHYBLDRAFT_76342"/>
<evidence type="ECO:0000313" key="4">
    <source>
        <dbReference type="EMBL" id="OAD77330.1"/>
    </source>
</evidence>
<evidence type="ECO:0000256" key="2">
    <source>
        <dbReference type="SAM" id="MobiDB-lite"/>
    </source>
</evidence>
<name>A0A163E8J9_PHYB8</name>
<reference evidence="5" key="1">
    <citation type="submission" date="2015-06" db="EMBL/GenBank/DDBJ databases">
        <title>Expansion of signal transduction pathways in fungi by whole-genome duplication.</title>
        <authorList>
            <consortium name="DOE Joint Genome Institute"/>
            <person name="Corrochano L.M."/>
            <person name="Kuo A."/>
            <person name="Marcet-Houben M."/>
            <person name="Polaino S."/>
            <person name="Salamov A."/>
            <person name="Villalobos J.M."/>
            <person name="Alvarez M.I."/>
            <person name="Avalos J."/>
            <person name="Benito E.P."/>
            <person name="Benoit I."/>
            <person name="Burger G."/>
            <person name="Camino L.P."/>
            <person name="Canovas D."/>
            <person name="Cerda-Olmedo E."/>
            <person name="Cheng J.-F."/>
            <person name="Dominguez A."/>
            <person name="Elias M."/>
            <person name="Eslava A.P."/>
            <person name="Glaser F."/>
            <person name="Grimwood J."/>
            <person name="Gutierrez G."/>
            <person name="Heitman J."/>
            <person name="Henrissat B."/>
            <person name="Iturriaga E.A."/>
            <person name="Lang B.F."/>
            <person name="Lavin J.L."/>
            <person name="Lee S."/>
            <person name="Li W."/>
            <person name="Lindquist E."/>
            <person name="Lopez-Garcia S."/>
            <person name="Luque E.M."/>
            <person name="Marcos A.T."/>
            <person name="Martin J."/>
            <person name="McCluskey K."/>
            <person name="Medina H.R."/>
            <person name="Miralles-Duran A."/>
            <person name="Miyazaki A."/>
            <person name="Munoz-Torres E."/>
            <person name="Oguiza J.A."/>
            <person name="Ohm R."/>
            <person name="Olmedo M."/>
            <person name="Orejas M."/>
            <person name="Ortiz-Castellanos L."/>
            <person name="Pisabarro A.G."/>
            <person name="Rodriguez-Romero J."/>
            <person name="Ruiz-Herrera J."/>
            <person name="Ruiz-Vazquez R."/>
            <person name="Sanz C."/>
            <person name="Schackwitz W."/>
            <person name="Schmutz J."/>
            <person name="Shahriari M."/>
            <person name="Shelest E."/>
            <person name="Silva-Franco F."/>
            <person name="Soanes D."/>
            <person name="Syed K."/>
            <person name="Tagua V.G."/>
            <person name="Talbot N.J."/>
            <person name="Thon M."/>
            <person name="De vries R.P."/>
            <person name="Wiebenga A."/>
            <person name="Yadav J.S."/>
            <person name="Braun E.L."/>
            <person name="Baker S."/>
            <person name="Garre V."/>
            <person name="Horwitz B."/>
            <person name="Torres-Martinez S."/>
            <person name="Idnurm A."/>
            <person name="Herrera-Estrella A."/>
            <person name="Gabaldon T."/>
            <person name="Grigoriev I.V."/>
        </authorList>
    </citation>
    <scope>NUCLEOTIDE SEQUENCE [LARGE SCALE GENOMIC DNA]</scope>
    <source>
        <strain evidence="5">NRRL 1555(-)</strain>
    </source>
</reference>
<feature type="compositionally biased region" description="Polar residues" evidence="2">
    <location>
        <begin position="577"/>
        <end position="586"/>
    </location>
</feature>